<dbReference type="EMBL" id="CSTE01000002">
    <property type="protein sequence ID" value="CQR50362.1"/>
    <property type="molecule type" value="Genomic_DNA"/>
</dbReference>
<accession>A0A0D6JR53</accession>
<protein>
    <recommendedName>
        <fullName evidence="1">PLD phosphodiesterase domain-containing protein</fullName>
    </recommendedName>
</protein>
<reference evidence="3" key="1">
    <citation type="submission" date="2015-03" db="EMBL/GenBank/DDBJ databases">
        <authorList>
            <person name="Urmite Genomes"/>
        </authorList>
    </citation>
    <scope>NUCLEOTIDE SEQUENCE [LARGE SCALE GENOMIC DNA]</scope>
    <source>
        <strain evidence="3">Arc-Hr</strain>
    </source>
</reference>
<organism evidence="2 3">
    <name type="scientific">Haloferax massiliensis</name>
    <dbReference type="NCBI Taxonomy" id="1476858"/>
    <lineage>
        <taxon>Archaea</taxon>
        <taxon>Methanobacteriati</taxon>
        <taxon>Methanobacteriota</taxon>
        <taxon>Stenosarchaea group</taxon>
        <taxon>Halobacteria</taxon>
        <taxon>Halobacteriales</taxon>
        <taxon>Haloferacaceae</taxon>
        <taxon>Haloferax</taxon>
    </lineage>
</organism>
<gene>
    <name evidence="2" type="ORF">BN996_01840</name>
</gene>
<keyword evidence="3" id="KW-1185">Reference proteome</keyword>
<dbReference type="AlphaFoldDB" id="A0A0D6JR53"/>
<dbReference type="SUPFAM" id="SSF56024">
    <property type="entry name" value="Phospholipase D/nuclease"/>
    <property type="match status" value="1"/>
</dbReference>
<evidence type="ECO:0000313" key="3">
    <source>
        <dbReference type="Proteomes" id="UP000198902"/>
    </source>
</evidence>
<sequence length="378" mass="42773">MAQLIYHPKGSYDRGESPFDKAIRETANSDTVWLVCPYISPSYLRTILSDTGEWRIITDVEAWVGTFGGSSRQEIQELVETNQERIHHFPDVHAKVILSDSSAVVGSANLTEKGVTGRTEMGIQFEDQNVIEELQDWFLRLWSESSAVNIDELQKYLHSLSALPTTRLRTTASVSSDAPRVNASFVMDESQSVGPEPDDDDAREALVNILELAPSQEWAESFFDLLADVIFTWELENEDSRLVTSITRGDRIAVSINNRYVLGAFPANEPAAGFIIEDDTENVEKLIETADEYMAFKALSGESADKTPHWVEYSGYPKRMLDRSFRRGWMNAISDELDRASGSPYQKYHEPLVYRMAVDEIYRKQILEETYNKSDSLG</sequence>
<dbReference type="InterPro" id="IPR001736">
    <property type="entry name" value="PLipase_D/transphosphatidylase"/>
</dbReference>
<dbReference type="GO" id="GO:0003824">
    <property type="term" value="F:catalytic activity"/>
    <property type="evidence" value="ECO:0007669"/>
    <property type="project" value="InterPro"/>
</dbReference>
<evidence type="ECO:0000259" key="1">
    <source>
        <dbReference type="PROSITE" id="PS50035"/>
    </source>
</evidence>
<evidence type="ECO:0000313" key="2">
    <source>
        <dbReference type="EMBL" id="CQR50362.1"/>
    </source>
</evidence>
<name>A0A0D6JR53_9EURY</name>
<dbReference type="InterPro" id="IPR025202">
    <property type="entry name" value="PLD-like_dom"/>
</dbReference>
<dbReference type="Proteomes" id="UP000198902">
    <property type="component" value="Unassembled WGS sequence"/>
</dbReference>
<dbReference type="PROSITE" id="PS50035">
    <property type="entry name" value="PLD"/>
    <property type="match status" value="1"/>
</dbReference>
<dbReference type="Gene3D" id="3.30.870.10">
    <property type="entry name" value="Endonuclease Chain A"/>
    <property type="match status" value="1"/>
</dbReference>
<dbReference type="OrthoDB" id="275300at2157"/>
<proteinExistence type="predicted"/>
<dbReference type="Pfam" id="PF13091">
    <property type="entry name" value="PLDc_2"/>
    <property type="match status" value="1"/>
</dbReference>
<dbReference type="RefSeq" id="WP_089778392.1">
    <property type="nucleotide sequence ID" value="NZ_CABLRR010000002.1"/>
</dbReference>
<feature type="domain" description="PLD phosphodiesterase" evidence="1">
    <location>
        <begin position="93"/>
        <end position="114"/>
    </location>
</feature>